<dbReference type="Proteomes" id="UP000001982">
    <property type="component" value="Chromosome"/>
</dbReference>
<evidence type="ECO:0000256" key="2">
    <source>
        <dbReference type="ARBA" id="ARBA00012528"/>
    </source>
</evidence>
<dbReference type="GO" id="GO:0043709">
    <property type="term" value="P:cell adhesion involved in single-species biofilm formation"/>
    <property type="evidence" value="ECO:0007669"/>
    <property type="project" value="TreeGrafter"/>
</dbReference>
<dbReference type="SUPFAM" id="SSF55073">
    <property type="entry name" value="Nucleotide cyclase"/>
    <property type="match status" value="1"/>
</dbReference>
<dbReference type="EMBL" id="CP000302">
    <property type="protein sequence ID" value="ABE54946.1"/>
    <property type="molecule type" value="Genomic_DNA"/>
</dbReference>
<sequence length="533" mass="60593">MNLRKFFLIYAMSLLGLLLAFFLAYRALVVIPKMDKQQLIWQQREVGLVQQAFISEFSQLKTINYDYSVWDESYHFLETFNQGFIDSNFLPDTYTSLKIDASYFFDPKGQLIWGKAMNWQTQAELDFPQVIIGAPKIAAKLMDNNTAEGSVSGVLKSVEGVVLFSVTRVRKSDKSGDNIGFMMFLRILRPEALARLSALTGMKIEHQLFLETTLAAEDLLNLQALTELKTERKYFLGDVDNSPVLLLTLGHSEDATEFARVFFFDMASLITVLALLIFPLSLLLLVNHFLVKPIEFHTRETRRMLSNEELYCIKSSCKINELHDLQNGFNQLVETINRQQKILSIQASEDVLTKVANRRAFEQFYDVSWRAMLRQKTPLALLLCDIDHFKSYNDHYGHAAGDKVITAVAGALKTRFGRATDLVARYGGEEFAIVLTHISLDECELNAQAAIQQINALDIAHGFSPVSEKVTISIGMTIIDPNQTDLDDIDPLSLFLQTDRALYKAKKLGRNRYLVREFEAESLSPQDEFLARM</sequence>
<keyword evidence="4" id="KW-0812">Transmembrane</keyword>
<feature type="transmembrane region" description="Helical" evidence="4">
    <location>
        <begin position="6"/>
        <end position="28"/>
    </location>
</feature>
<dbReference type="GO" id="GO:1902201">
    <property type="term" value="P:negative regulation of bacterial-type flagellum-dependent cell motility"/>
    <property type="evidence" value="ECO:0007669"/>
    <property type="project" value="TreeGrafter"/>
</dbReference>
<dbReference type="eggNOG" id="COG3706">
    <property type="taxonomic scope" value="Bacteria"/>
</dbReference>
<dbReference type="NCBIfam" id="TIGR00254">
    <property type="entry name" value="GGDEF"/>
    <property type="match status" value="1"/>
</dbReference>
<dbReference type="GO" id="GO:0052621">
    <property type="term" value="F:diguanylate cyclase activity"/>
    <property type="evidence" value="ECO:0007669"/>
    <property type="project" value="UniProtKB-EC"/>
</dbReference>
<dbReference type="InterPro" id="IPR000160">
    <property type="entry name" value="GGDEF_dom"/>
</dbReference>
<dbReference type="KEGG" id="sdn:Sden_1662"/>
<dbReference type="Pfam" id="PF00990">
    <property type="entry name" value="GGDEF"/>
    <property type="match status" value="1"/>
</dbReference>
<dbReference type="AlphaFoldDB" id="Q12NN0"/>
<dbReference type="Pfam" id="PF05228">
    <property type="entry name" value="CHASE4"/>
    <property type="match status" value="1"/>
</dbReference>
<dbReference type="PANTHER" id="PTHR45138">
    <property type="entry name" value="REGULATORY COMPONENTS OF SENSORY TRANSDUCTION SYSTEM"/>
    <property type="match status" value="1"/>
</dbReference>
<dbReference type="InterPro" id="IPR007892">
    <property type="entry name" value="CHASE4"/>
</dbReference>
<evidence type="ECO:0000313" key="6">
    <source>
        <dbReference type="EMBL" id="ABE54946.1"/>
    </source>
</evidence>
<dbReference type="EC" id="2.7.7.65" evidence="2"/>
<dbReference type="SMART" id="SM00267">
    <property type="entry name" value="GGDEF"/>
    <property type="match status" value="1"/>
</dbReference>
<evidence type="ECO:0000256" key="3">
    <source>
        <dbReference type="ARBA" id="ARBA00034247"/>
    </source>
</evidence>
<dbReference type="STRING" id="318161.Sden_1662"/>
<feature type="transmembrane region" description="Helical" evidence="4">
    <location>
        <begin position="269"/>
        <end position="290"/>
    </location>
</feature>
<dbReference type="InterPro" id="IPR043128">
    <property type="entry name" value="Rev_trsase/Diguanyl_cyclase"/>
</dbReference>
<dbReference type="CDD" id="cd01949">
    <property type="entry name" value="GGDEF"/>
    <property type="match status" value="1"/>
</dbReference>
<name>Q12NN0_SHEDO</name>
<evidence type="ECO:0000313" key="7">
    <source>
        <dbReference type="Proteomes" id="UP000001982"/>
    </source>
</evidence>
<dbReference type="GO" id="GO:0005886">
    <property type="term" value="C:plasma membrane"/>
    <property type="evidence" value="ECO:0007669"/>
    <property type="project" value="TreeGrafter"/>
</dbReference>
<evidence type="ECO:0000256" key="1">
    <source>
        <dbReference type="ARBA" id="ARBA00001946"/>
    </source>
</evidence>
<dbReference type="FunFam" id="3.30.70.270:FF:000001">
    <property type="entry name" value="Diguanylate cyclase domain protein"/>
    <property type="match status" value="1"/>
</dbReference>
<dbReference type="PANTHER" id="PTHR45138:SF9">
    <property type="entry name" value="DIGUANYLATE CYCLASE DGCM-RELATED"/>
    <property type="match status" value="1"/>
</dbReference>
<dbReference type="HOGENOM" id="CLU_036190_0_0_6"/>
<dbReference type="InterPro" id="IPR029787">
    <property type="entry name" value="Nucleotide_cyclase"/>
</dbReference>
<dbReference type="PROSITE" id="PS50887">
    <property type="entry name" value="GGDEF"/>
    <property type="match status" value="1"/>
</dbReference>
<reference evidence="6 7" key="1">
    <citation type="submission" date="2006-03" db="EMBL/GenBank/DDBJ databases">
        <title>Complete sequence of Shewanella denitrificans OS217.</title>
        <authorList>
            <consortium name="US DOE Joint Genome Institute"/>
            <person name="Copeland A."/>
            <person name="Lucas S."/>
            <person name="Lapidus A."/>
            <person name="Barry K."/>
            <person name="Detter J.C."/>
            <person name="Glavina del Rio T."/>
            <person name="Hammon N."/>
            <person name="Israni S."/>
            <person name="Dalin E."/>
            <person name="Tice H."/>
            <person name="Pitluck S."/>
            <person name="Brettin T."/>
            <person name="Bruce D."/>
            <person name="Han C."/>
            <person name="Tapia R."/>
            <person name="Gilna P."/>
            <person name="Kiss H."/>
            <person name="Schmutz J."/>
            <person name="Larimer F."/>
            <person name="Land M."/>
            <person name="Hauser L."/>
            <person name="Kyrpides N."/>
            <person name="Lykidis A."/>
            <person name="Richardson P."/>
        </authorList>
    </citation>
    <scope>NUCLEOTIDE SEQUENCE [LARGE SCALE GENOMIC DNA]</scope>
    <source>
        <strain evidence="7">OS217 / ATCC BAA-1090 / DSM 15013</strain>
    </source>
</reference>
<gene>
    <name evidence="6" type="ordered locus">Sden_1662</name>
</gene>
<organism evidence="6 7">
    <name type="scientific">Shewanella denitrificans (strain OS217 / ATCC BAA-1090 / DSM 15013)</name>
    <dbReference type="NCBI Taxonomy" id="318161"/>
    <lineage>
        <taxon>Bacteria</taxon>
        <taxon>Pseudomonadati</taxon>
        <taxon>Pseudomonadota</taxon>
        <taxon>Gammaproteobacteria</taxon>
        <taxon>Alteromonadales</taxon>
        <taxon>Shewanellaceae</taxon>
        <taxon>Shewanella</taxon>
    </lineage>
</organism>
<keyword evidence="4" id="KW-0472">Membrane</keyword>
<protein>
    <recommendedName>
        <fullName evidence="2">diguanylate cyclase</fullName>
        <ecNumber evidence="2">2.7.7.65</ecNumber>
    </recommendedName>
</protein>
<evidence type="ECO:0000259" key="5">
    <source>
        <dbReference type="PROSITE" id="PS50887"/>
    </source>
</evidence>
<comment type="cofactor">
    <cofactor evidence="1">
        <name>Mg(2+)</name>
        <dbReference type="ChEBI" id="CHEBI:18420"/>
    </cofactor>
</comment>
<keyword evidence="4" id="KW-1133">Transmembrane helix</keyword>
<accession>Q12NN0</accession>
<dbReference type="InterPro" id="IPR050469">
    <property type="entry name" value="Diguanylate_Cyclase"/>
</dbReference>
<evidence type="ECO:0000256" key="4">
    <source>
        <dbReference type="SAM" id="Phobius"/>
    </source>
</evidence>
<dbReference type="Gene3D" id="3.30.70.270">
    <property type="match status" value="1"/>
</dbReference>
<dbReference type="RefSeq" id="WP_011496104.1">
    <property type="nucleotide sequence ID" value="NC_007954.1"/>
</dbReference>
<comment type="catalytic activity">
    <reaction evidence="3">
        <text>2 GTP = 3',3'-c-di-GMP + 2 diphosphate</text>
        <dbReference type="Rhea" id="RHEA:24898"/>
        <dbReference type="ChEBI" id="CHEBI:33019"/>
        <dbReference type="ChEBI" id="CHEBI:37565"/>
        <dbReference type="ChEBI" id="CHEBI:58805"/>
        <dbReference type="EC" id="2.7.7.65"/>
    </reaction>
</comment>
<feature type="domain" description="GGDEF" evidence="5">
    <location>
        <begin position="377"/>
        <end position="518"/>
    </location>
</feature>
<proteinExistence type="predicted"/>
<keyword evidence="7" id="KW-1185">Reference proteome</keyword>